<dbReference type="Proteomes" id="UP000697107">
    <property type="component" value="Unassembled WGS sequence"/>
</dbReference>
<sequence>MNFDRQNIVTNLHRPTIEGEKRHRAPNLPFSTWRVFLRTYLSKCYEEYYRAVEELLVVEEERCVTVTGTPGIGKSIFYAYFFDKFWWVHRVEWIVIAASHERDNHLNGLAFFDNDGGTMTYPWSDDKTLSNVLNALTTRLAKQRKEDEGKRDVDKQKKVFFLCDEPPPARREQMVVFVRSNEDWMQKVVKDDCCLFMPMWTPDELQKAALVLNFALDDAVIDQRDPRKAEKSPPSSDVDVMVLTRAQQAAREAAGVFDEDMENTESVEPEDVAETSETAMVAHVEEAPSGCDQ</sequence>
<dbReference type="PANTHER" id="PTHR33129">
    <property type="entry name" value="PROTEIN KINASE DOMAIN-CONTAINING PROTEIN-RELATED"/>
    <property type="match status" value="1"/>
</dbReference>
<gene>
    <name evidence="2" type="ORF">PC118_g1919</name>
</gene>
<dbReference type="SUPFAM" id="SSF52540">
    <property type="entry name" value="P-loop containing nucleoside triphosphate hydrolases"/>
    <property type="match status" value="1"/>
</dbReference>
<reference evidence="2" key="1">
    <citation type="submission" date="2018-10" db="EMBL/GenBank/DDBJ databases">
        <title>Effector identification in a new, highly contiguous assembly of the strawberry crown rot pathogen Phytophthora cactorum.</title>
        <authorList>
            <person name="Armitage A.D."/>
            <person name="Nellist C.F."/>
            <person name="Bates H."/>
            <person name="Vickerstaff R.J."/>
            <person name="Harrison R.J."/>
        </authorList>
    </citation>
    <scope>NUCLEOTIDE SEQUENCE</scope>
    <source>
        <strain evidence="2">P415</strain>
    </source>
</reference>
<dbReference type="VEuPathDB" id="FungiDB:PC110_g3734"/>
<name>A0A8T1GRL5_9STRA</name>
<dbReference type="InterPro" id="IPR052980">
    <property type="entry name" value="Crinkler_effector"/>
</dbReference>
<feature type="region of interest" description="Disordered" evidence="1">
    <location>
        <begin position="251"/>
        <end position="274"/>
    </location>
</feature>
<comment type="caution">
    <text evidence="2">The sequence shown here is derived from an EMBL/GenBank/DDBJ whole genome shotgun (WGS) entry which is preliminary data.</text>
</comment>
<evidence type="ECO:0000313" key="3">
    <source>
        <dbReference type="Proteomes" id="UP000697107"/>
    </source>
</evidence>
<feature type="compositionally biased region" description="Acidic residues" evidence="1">
    <location>
        <begin position="257"/>
        <end position="274"/>
    </location>
</feature>
<dbReference type="InterPro" id="IPR027417">
    <property type="entry name" value="P-loop_NTPase"/>
</dbReference>
<organism evidence="2 3">
    <name type="scientific">Phytophthora cactorum</name>
    <dbReference type="NCBI Taxonomy" id="29920"/>
    <lineage>
        <taxon>Eukaryota</taxon>
        <taxon>Sar</taxon>
        <taxon>Stramenopiles</taxon>
        <taxon>Oomycota</taxon>
        <taxon>Peronosporomycetes</taxon>
        <taxon>Peronosporales</taxon>
        <taxon>Peronosporaceae</taxon>
        <taxon>Phytophthora</taxon>
    </lineage>
</organism>
<dbReference type="EMBL" id="RCML01000026">
    <property type="protein sequence ID" value="KAG2997434.1"/>
    <property type="molecule type" value="Genomic_DNA"/>
</dbReference>
<protein>
    <recommendedName>
        <fullName evidence="4">P-loop containing nucleoside triphosphate hydrolase</fullName>
    </recommendedName>
</protein>
<dbReference type="PANTHER" id="PTHR33129:SF1">
    <property type="entry name" value="ATP-BINDING PROTEIN"/>
    <property type="match status" value="1"/>
</dbReference>
<accession>A0A8T1GRL5</accession>
<evidence type="ECO:0000256" key="1">
    <source>
        <dbReference type="SAM" id="MobiDB-lite"/>
    </source>
</evidence>
<proteinExistence type="predicted"/>
<evidence type="ECO:0000313" key="2">
    <source>
        <dbReference type="EMBL" id="KAG2997434.1"/>
    </source>
</evidence>
<dbReference type="AlphaFoldDB" id="A0A8T1GRL5"/>
<evidence type="ECO:0008006" key="4">
    <source>
        <dbReference type="Google" id="ProtNLM"/>
    </source>
</evidence>